<proteinExistence type="predicted"/>
<sequence>MAKPPRNHKSPEGNPKAASTRLELKNVRSLAGQRKHDLRIGRQPDYIDEIRKSLNRIIMEPDPPGAMRTICEGRRSLRETRRKMKKDAAVAACGIITFGTEAADLFEALTPEAQDAAFLDLAESVAERLNTTLHGLVVHMDETTIHAHFQLAAYNRDGVPLSQATRPAVMSGLQDLTAEVMARHCAGIERGHRYGDRIAAGADFKDTLHRTVRELHTDLPREIAAKRADLAEASARADEMRARVQKLENKAELTDKETKRLETYRARLAERVAVEEAAQAEAERLTRIALDEAEQARRERDAAKTEEEASRIKAARITSAIQVLADEIRDETIGRGESGNVEAHNPEGLRQGFPDLKPAVIATADAMTAKKRLEAAAQADRDAATRALAEAEVARREAFNLRSVMKKTLGLLKLTLSRVGRHLTATEKADAADVVAEAERLITPPKKPRDGSGSDFSM</sequence>
<evidence type="ECO:0000256" key="1">
    <source>
        <dbReference type="SAM" id="Coils"/>
    </source>
</evidence>
<gene>
    <name evidence="3" type="ORF">GL284_18110</name>
</gene>
<evidence type="ECO:0008006" key="5">
    <source>
        <dbReference type="Google" id="ProtNLM"/>
    </source>
</evidence>
<accession>A0A6L6J658</accession>
<dbReference type="GO" id="GO:0006310">
    <property type="term" value="P:DNA recombination"/>
    <property type="evidence" value="ECO:0007669"/>
    <property type="project" value="InterPro"/>
</dbReference>
<keyword evidence="4" id="KW-1185">Reference proteome</keyword>
<keyword evidence="1" id="KW-0175">Coiled coil</keyword>
<dbReference type="AlphaFoldDB" id="A0A6L6J658"/>
<comment type="caution">
    <text evidence="3">The sequence shown here is derived from an EMBL/GenBank/DDBJ whole genome shotgun (WGS) entry which is preliminary data.</text>
</comment>
<feature type="coiled-coil region" evidence="1">
    <location>
        <begin position="223"/>
        <end position="313"/>
    </location>
</feature>
<evidence type="ECO:0000313" key="4">
    <source>
        <dbReference type="Proteomes" id="UP000478740"/>
    </source>
</evidence>
<evidence type="ECO:0000313" key="3">
    <source>
        <dbReference type="EMBL" id="MTH66174.1"/>
    </source>
</evidence>
<dbReference type="GO" id="GO:0003677">
    <property type="term" value="F:DNA binding"/>
    <property type="evidence" value="ECO:0007669"/>
    <property type="project" value="InterPro"/>
</dbReference>
<feature type="region of interest" description="Disordered" evidence="2">
    <location>
        <begin position="1"/>
        <end position="20"/>
    </location>
</feature>
<dbReference type="Proteomes" id="UP000478740">
    <property type="component" value="Unassembled WGS sequence"/>
</dbReference>
<dbReference type="EMBL" id="WMII01000023">
    <property type="protein sequence ID" value="MTH66174.1"/>
    <property type="molecule type" value="Genomic_DNA"/>
</dbReference>
<dbReference type="InterPro" id="IPR001668">
    <property type="entry name" value="Mob_Pre"/>
</dbReference>
<reference evidence="3 4" key="1">
    <citation type="submission" date="2019-11" db="EMBL/GenBank/DDBJ databases">
        <authorList>
            <person name="Dong K."/>
        </authorList>
    </citation>
    <scope>NUCLEOTIDE SEQUENCE [LARGE SCALE GENOMIC DNA]</scope>
    <source>
        <strain evidence="3 4">DK608</strain>
    </source>
</reference>
<name>A0A6L6J658_9RHOB</name>
<organism evidence="3 4">
    <name type="scientific">Paracoccus shanxieyensis</name>
    <dbReference type="NCBI Taxonomy" id="2675752"/>
    <lineage>
        <taxon>Bacteria</taxon>
        <taxon>Pseudomonadati</taxon>
        <taxon>Pseudomonadota</taxon>
        <taxon>Alphaproteobacteria</taxon>
        <taxon>Rhodobacterales</taxon>
        <taxon>Paracoccaceae</taxon>
        <taxon>Paracoccus</taxon>
    </lineage>
</organism>
<dbReference type="Pfam" id="PF01076">
    <property type="entry name" value="Mob_Pre"/>
    <property type="match status" value="1"/>
</dbReference>
<evidence type="ECO:0000256" key="2">
    <source>
        <dbReference type="SAM" id="MobiDB-lite"/>
    </source>
</evidence>
<dbReference type="RefSeq" id="WP_155045928.1">
    <property type="nucleotide sequence ID" value="NZ_WMIH01000024.1"/>
</dbReference>
<protein>
    <recommendedName>
        <fullName evidence="5">Plasmid recombination enzyme</fullName>
    </recommendedName>
</protein>
<dbReference type="Gene3D" id="3.30.930.30">
    <property type="match status" value="1"/>
</dbReference>
<dbReference type="CDD" id="cd17242">
    <property type="entry name" value="MobM_relaxase"/>
    <property type="match status" value="1"/>
</dbReference>